<dbReference type="Pfam" id="PF01832">
    <property type="entry name" value="Glucosaminidase"/>
    <property type="match status" value="1"/>
</dbReference>
<dbReference type="InterPro" id="IPR050695">
    <property type="entry name" value="N-acetylmuramoyl_amidase_3"/>
</dbReference>
<evidence type="ECO:0000259" key="5">
    <source>
        <dbReference type="SMART" id="SM00646"/>
    </source>
</evidence>
<organism evidence="6 7">
    <name type="scientific">Clostridium taeniosporum</name>
    <dbReference type="NCBI Taxonomy" id="394958"/>
    <lineage>
        <taxon>Bacteria</taxon>
        <taxon>Bacillati</taxon>
        <taxon>Bacillota</taxon>
        <taxon>Clostridia</taxon>
        <taxon>Eubacteriales</taxon>
        <taxon>Clostridiaceae</taxon>
        <taxon>Clostridium</taxon>
    </lineage>
</organism>
<feature type="compositionally biased region" description="Basic and acidic residues" evidence="4">
    <location>
        <begin position="446"/>
        <end position="459"/>
    </location>
</feature>
<dbReference type="KEGG" id="ctae:BGI42_10445"/>
<dbReference type="SMART" id="SM00646">
    <property type="entry name" value="Ami_3"/>
    <property type="match status" value="1"/>
</dbReference>
<gene>
    <name evidence="6" type="ORF">BGI42_10445</name>
</gene>
<evidence type="ECO:0000313" key="6">
    <source>
        <dbReference type="EMBL" id="AOR24122.2"/>
    </source>
</evidence>
<feature type="domain" description="MurNAc-LAA" evidence="5">
    <location>
        <begin position="551"/>
        <end position="677"/>
    </location>
</feature>
<dbReference type="SUPFAM" id="SSF69360">
    <property type="entry name" value="Cell wall binding repeat"/>
    <property type="match status" value="1"/>
</dbReference>
<dbReference type="Pfam" id="PF19127">
    <property type="entry name" value="Choline_bind_3"/>
    <property type="match status" value="3"/>
</dbReference>
<dbReference type="Proteomes" id="UP000094652">
    <property type="component" value="Chromosome"/>
</dbReference>
<feature type="region of interest" description="Disordered" evidence="4">
    <location>
        <begin position="446"/>
        <end position="471"/>
    </location>
</feature>
<dbReference type="GO" id="GO:0004040">
    <property type="term" value="F:amidase activity"/>
    <property type="evidence" value="ECO:0007669"/>
    <property type="project" value="InterPro"/>
</dbReference>
<sequence>MKILKIKNKIFITIITFILLLIGMPKINVEAATNDNKIISEADIKLEEAKNWAESKGATKDFIDLADLYWEYSSDCGGVNPAIAYVQAAKETGYGKFTGVLDESYHNPCGLKNEKGGDDNDKKAHKKFDDWDEGVQAHLDHLALYAGADGYPKDDSYDPRQFITIKGKAKTIESLSGVWAPSFTYGEEVNALYNDLLRYCGIKVEDNKDSSNLLPKPGIPEIKPILPNVNEIINNPNGDNVNIWSNIGWKYENGYWCYYKSNRAKATGWINPDGNWYYLDQNGYMKTGWINLNNIWYYLKGSGTMTKGWVNINGSWYYLKNSGAMVNGLNKINNKIYYFDNSGSMKIGWEKINNYWYYFSSNGDMKTGWLSVNGVTYYLYDTGARAKGWINVNNNWYFLNENGAVVKGWISTNGDNYYLDNNTGKLIVNTVIDGYTIGLDGKRIDKSSDKDSENDKNTKSNEILNDEDNENHEKISDEKIIVVDAGHDYGKDYGSEKEIDGVTYSETDLNIEVASKLKDELEDRGFNVVMTREAKERPSYGSLNASLSHKVDTANDEKADFFISIHHNSAVETAKGVESYYSITPKDDKYGGNLDYERIEKSKKMAKIINDSIVEKIDAKNRGAKSDSQRGLFVLKNTNMPAVLVEVGFITNPEEAERCADSYYQQKVAEAIAEAIDENFNMISNK</sequence>
<name>A0A1D7XLA4_9CLOT</name>
<dbReference type="Pfam" id="PF01520">
    <property type="entry name" value="Amidase_3"/>
    <property type="match status" value="1"/>
</dbReference>
<dbReference type="PANTHER" id="PTHR30404">
    <property type="entry name" value="N-ACETYLMURAMOYL-L-ALANINE AMIDASE"/>
    <property type="match status" value="1"/>
</dbReference>
<evidence type="ECO:0000256" key="3">
    <source>
        <dbReference type="PROSITE-ProRule" id="PRU00591"/>
    </source>
</evidence>
<dbReference type="GO" id="GO:0008745">
    <property type="term" value="F:N-acetylmuramoyl-L-alanine amidase activity"/>
    <property type="evidence" value="ECO:0007669"/>
    <property type="project" value="InterPro"/>
</dbReference>
<dbReference type="InterPro" id="IPR002508">
    <property type="entry name" value="MurNAc-LAA_cat"/>
</dbReference>
<reference evidence="7" key="1">
    <citation type="submission" date="2016-09" db="EMBL/GenBank/DDBJ databases">
        <title>Genomics of Clostridium taeniosporum, an organism which forms endospores with ribbon-like appendages.</title>
        <authorList>
            <person name="Walker J.R."/>
        </authorList>
    </citation>
    <scope>NUCLEOTIDE SEQUENCE [LARGE SCALE GENOMIC DNA]</scope>
    <source>
        <strain evidence="7">1/k</strain>
    </source>
</reference>
<evidence type="ECO:0000313" key="7">
    <source>
        <dbReference type="Proteomes" id="UP000094652"/>
    </source>
</evidence>
<evidence type="ECO:0000256" key="2">
    <source>
        <dbReference type="ARBA" id="ARBA00022801"/>
    </source>
</evidence>
<dbReference type="Gene3D" id="3.40.630.40">
    <property type="entry name" value="Zn-dependent exopeptidases"/>
    <property type="match status" value="1"/>
</dbReference>
<dbReference type="SUPFAM" id="SSF53187">
    <property type="entry name" value="Zn-dependent exopeptidases"/>
    <property type="match status" value="1"/>
</dbReference>
<feature type="repeat" description="Cell wall-binding" evidence="3">
    <location>
        <begin position="346"/>
        <end position="365"/>
    </location>
</feature>
<proteinExistence type="predicted"/>
<dbReference type="GO" id="GO:0030288">
    <property type="term" value="C:outer membrane-bounded periplasmic space"/>
    <property type="evidence" value="ECO:0007669"/>
    <property type="project" value="TreeGrafter"/>
</dbReference>
<protein>
    <submittedName>
        <fullName evidence="6">Cell wall hydrolase</fullName>
    </submittedName>
</protein>
<dbReference type="GO" id="GO:0009253">
    <property type="term" value="P:peptidoglycan catabolic process"/>
    <property type="evidence" value="ECO:0007669"/>
    <property type="project" value="InterPro"/>
</dbReference>
<feature type="repeat" description="Cell wall-binding" evidence="3">
    <location>
        <begin position="386"/>
        <end position="405"/>
    </location>
</feature>
<dbReference type="PROSITE" id="PS51170">
    <property type="entry name" value="CW"/>
    <property type="match status" value="6"/>
</dbReference>
<dbReference type="EMBL" id="CP017253">
    <property type="protein sequence ID" value="AOR24122.2"/>
    <property type="molecule type" value="Genomic_DNA"/>
</dbReference>
<keyword evidence="1" id="KW-0677">Repeat</keyword>
<dbReference type="OrthoDB" id="9763643at2"/>
<accession>A0A1D7XLA4</accession>
<dbReference type="CDD" id="cd02696">
    <property type="entry name" value="MurNAc-LAA"/>
    <property type="match status" value="1"/>
</dbReference>
<feature type="repeat" description="Cell wall-binding" evidence="3">
    <location>
        <begin position="306"/>
        <end position="325"/>
    </location>
</feature>
<dbReference type="InterPro" id="IPR018337">
    <property type="entry name" value="Cell_wall/Cho-bd_repeat"/>
</dbReference>
<dbReference type="PANTHER" id="PTHR30404:SF0">
    <property type="entry name" value="N-ACETYLMURAMOYL-L-ALANINE AMIDASE AMIC"/>
    <property type="match status" value="1"/>
</dbReference>
<dbReference type="Gene3D" id="2.10.270.10">
    <property type="entry name" value="Cholin Binding"/>
    <property type="match status" value="4"/>
</dbReference>
<dbReference type="AlphaFoldDB" id="A0A1D7XLA4"/>
<dbReference type="Pfam" id="PF01473">
    <property type="entry name" value="Choline_bind_1"/>
    <property type="match status" value="2"/>
</dbReference>
<evidence type="ECO:0000256" key="1">
    <source>
        <dbReference type="ARBA" id="ARBA00022737"/>
    </source>
</evidence>
<evidence type="ECO:0000256" key="4">
    <source>
        <dbReference type="SAM" id="MobiDB-lite"/>
    </source>
</evidence>
<dbReference type="InterPro" id="IPR002901">
    <property type="entry name" value="MGlyc_endo_b_GlcNAc-like_dom"/>
</dbReference>
<feature type="repeat" description="Cell wall-binding" evidence="3">
    <location>
        <begin position="266"/>
        <end position="285"/>
    </location>
</feature>
<keyword evidence="7" id="KW-1185">Reference proteome</keyword>
<feature type="repeat" description="Cell wall-binding" evidence="3">
    <location>
        <begin position="286"/>
        <end position="305"/>
    </location>
</feature>
<dbReference type="STRING" id="394958.BGI42_10445"/>
<feature type="repeat" description="Cell wall-binding" evidence="3">
    <location>
        <begin position="326"/>
        <end position="345"/>
    </location>
</feature>
<keyword evidence="2 6" id="KW-0378">Hydrolase</keyword>